<dbReference type="OrthoDB" id="1061840at2759"/>
<dbReference type="PRINTS" id="PR00305">
    <property type="entry name" value="1433ZETA"/>
</dbReference>
<dbReference type="EMBL" id="JAEFBJ010000007">
    <property type="protein sequence ID" value="KAG7590554.1"/>
    <property type="molecule type" value="Genomic_DNA"/>
</dbReference>
<dbReference type="InterPro" id="IPR000308">
    <property type="entry name" value="14-3-3"/>
</dbReference>
<dbReference type="AlphaFoldDB" id="A0A8T2C084"/>
<dbReference type="PANTHER" id="PTHR18860">
    <property type="entry name" value="14-3-3 PROTEIN"/>
    <property type="match status" value="1"/>
</dbReference>
<keyword evidence="3" id="KW-1185">Reference proteome</keyword>
<dbReference type="SMART" id="SM00101">
    <property type="entry name" value="14_3_3"/>
    <property type="match status" value="1"/>
</dbReference>
<reference evidence="2 3" key="1">
    <citation type="submission" date="2020-12" db="EMBL/GenBank/DDBJ databases">
        <title>Concerted genomic and epigenomic changes stabilize Arabidopsis allopolyploids.</title>
        <authorList>
            <person name="Chen Z."/>
        </authorList>
    </citation>
    <scope>NUCLEOTIDE SEQUENCE [LARGE SCALE GENOMIC DNA]</scope>
    <source>
        <strain evidence="2">As9502</strain>
        <tissue evidence="2">Leaf</tissue>
    </source>
</reference>
<name>A0A8T2C084_ARASU</name>
<dbReference type="PIRSF" id="PIRSF000868">
    <property type="entry name" value="14-3-3"/>
    <property type="match status" value="1"/>
</dbReference>
<evidence type="ECO:0000313" key="2">
    <source>
        <dbReference type="EMBL" id="KAG7590554.1"/>
    </source>
</evidence>
<gene>
    <name evidence="2" type="ORF">ISN44_As07g027090</name>
</gene>
<dbReference type="Proteomes" id="UP000694251">
    <property type="component" value="Chromosome 7"/>
</dbReference>
<proteinExistence type="predicted"/>
<evidence type="ECO:0000259" key="1">
    <source>
        <dbReference type="SMART" id="SM00101"/>
    </source>
</evidence>
<organism evidence="2 3">
    <name type="scientific">Arabidopsis suecica</name>
    <name type="common">Swedish thale-cress</name>
    <name type="synonym">Cardaminopsis suecica</name>
    <dbReference type="NCBI Taxonomy" id="45249"/>
    <lineage>
        <taxon>Eukaryota</taxon>
        <taxon>Viridiplantae</taxon>
        <taxon>Streptophyta</taxon>
        <taxon>Embryophyta</taxon>
        <taxon>Tracheophyta</taxon>
        <taxon>Spermatophyta</taxon>
        <taxon>Magnoliopsida</taxon>
        <taxon>eudicotyledons</taxon>
        <taxon>Gunneridae</taxon>
        <taxon>Pentapetalae</taxon>
        <taxon>rosids</taxon>
        <taxon>malvids</taxon>
        <taxon>Brassicales</taxon>
        <taxon>Brassicaceae</taxon>
        <taxon>Camelineae</taxon>
        <taxon>Arabidopsis</taxon>
    </lineage>
</organism>
<evidence type="ECO:0000313" key="3">
    <source>
        <dbReference type="Proteomes" id="UP000694251"/>
    </source>
</evidence>
<comment type="caution">
    <text evidence="2">The sequence shown here is derived from an EMBL/GenBank/DDBJ whole genome shotgun (WGS) entry which is preliminary data.</text>
</comment>
<accession>A0A8T2C084</accession>
<dbReference type="Pfam" id="PF00244">
    <property type="entry name" value="14-3-3"/>
    <property type="match status" value="1"/>
</dbReference>
<feature type="domain" description="14-3-3" evidence="1">
    <location>
        <begin position="5"/>
        <end position="244"/>
    </location>
</feature>
<dbReference type="CDD" id="cd08774">
    <property type="entry name" value="14-3-3"/>
    <property type="match status" value="1"/>
</dbReference>
<dbReference type="InterPro" id="IPR023410">
    <property type="entry name" value="14-3-3_domain"/>
</dbReference>
<protein>
    <submittedName>
        <fullName evidence="2">14-3-3 domain</fullName>
    </submittedName>
</protein>
<sequence>MENEREKLIYLAKLACLAGRYDDMMKTMRKVCEHDIELSEEERDLLTTGYKNVLETKRASLRVISSIEKMEDSKGSDQNVKLIKGQQEMVKYEFYNVCNDILSLIDSHLIPSTTNVELTVFFNRMKGDYFRYMAEFGSDAERKQNADNSLEAYKVAMEMAENSLAPTNMVRLGLALNFSIFNYEILKSIESACKLVKKAYDEAIAELDGLDKKTCEESIYIIEMLKYNLSAWTLCDELLDLEIPKNKTND</sequence>